<dbReference type="SUPFAM" id="SSF101447">
    <property type="entry name" value="Formin homology 2 domain (FH2 domain)"/>
    <property type="match status" value="1"/>
</dbReference>
<dbReference type="PANTHER" id="PTHR46345:SF8">
    <property type="entry name" value="FORMIN 3, ISOFORM B"/>
    <property type="match status" value="1"/>
</dbReference>
<protein>
    <recommendedName>
        <fullName evidence="1">FH2 domain-containing protein</fullName>
    </recommendedName>
</protein>
<accession>H2XVP3</accession>
<dbReference type="OMA" id="CHNILEC"/>
<dbReference type="AlphaFoldDB" id="H2XVP3"/>
<sequence length="145" mass="16357">MNSDKLRALRKLLPDKEEIKVLKGFQGNIASLDTAETFFVHVINVPYYVIRIDAMLLREEFDHAMSQVEQSISVLLRAIKELRQCFALPTILHFVLQAGNYLNRGAAFGNAVGFRLASLKTLTDTKANKPGMTLMHYVAMVIIFT</sequence>
<dbReference type="PROSITE" id="PS51444">
    <property type="entry name" value="FH2"/>
    <property type="match status" value="1"/>
</dbReference>
<dbReference type="Pfam" id="PF02181">
    <property type="entry name" value="FH2"/>
    <property type="match status" value="1"/>
</dbReference>
<proteinExistence type="predicted"/>
<reference evidence="2" key="3">
    <citation type="submission" date="2025-09" db="UniProtKB">
        <authorList>
            <consortium name="Ensembl"/>
        </authorList>
    </citation>
    <scope>IDENTIFICATION</scope>
</reference>
<dbReference type="Proteomes" id="UP000008144">
    <property type="component" value="Unassembled WGS sequence"/>
</dbReference>
<dbReference type="Ensembl" id="ENSCINT00000035334.1">
    <property type="protein sequence ID" value="ENSCINP00000033727.1"/>
    <property type="gene ID" value="ENSCING00000021273.1"/>
</dbReference>
<name>H2XVP3_CIOIN</name>
<evidence type="ECO:0000259" key="1">
    <source>
        <dbReference type="PROSITE" id="PS51444"/>
    </source>
</evidence>
<dbReference type="InterPro" id="IPR015425">
    <property type="entry name" value="FH2_Formin"/>
</dbReference>
<dbReference type="STRING" id="7719.ENSCINP00000033727"/>
<dbReference type="InterPro" id="IPR042201">
    <property type="entry name" value="FH2_Formin_sf"/>
</dbReference>
<evidence type="ECO:0000313" key="3">
    <source>
        <dbReference type="Proteomes" id="UP000008144"/>
    </source>
</evidence>
<reference evidence="3" key="1">
    <citation type="journal article" date="2002" name="Science">
        <title>The draft genome of Ciona intestinalis: insights into chordate and vertebrate origins.</title>
        <authorList>
            <person name="Dehal P."/>
            <person name="Satou Y."/>
            <person name="Campbell R.K."/>
            <person name="Chapman J."/>
            <person name="Degnan B."/>
            <person name="De Tomaso A."/>
            <person name="Davidson B."/>
            <person name="Di Gregorio A."/>
            <person name="Gelpke M."/>
            <person name="Goodstein D.M."/>
            <person name="Harafuji N."/>
            <person name="Hastings K.E."/>
            <person name="Ho I."/>
            <person name="Hotta K."/>
            <person name="Huang W."/>
            <person name="Kawashima T."/>
            <person name="Lemaire P."/>
            <person name="Martinez D."/>
            <person name="Meinertzhagen I.A."/>
            <person name="Necula S."/>
            <person name="Nonaka M."/>
            <person name="Putnam N."/>
            <person name="Rash S."/>
            <person name="Saiga H."/>
            <person name="Satake M."/>
            <person name="Terry A."/>
            <person name="Yamada L."/>
            <person name="Wang H.G."/>
            <person name="Awazu S."/>
            <person name="Azumi K."/>
            <person name="Boore J."/>
            <person name="Branno M."/>
            <person name="Chin-Bow S."/>
            <person name="DeSantis R."/>
            <person name="Doyle S."/>
            <person name="Francino P."/>
            <person name="Keys D.N."/>
            <person name="Haga S."/>
            <person name="Hayashi H."/>
            <person name="Hino K."/>
            <person name="Imai K.S."/>
            <person name="Inaba K."/>
            <person name="Kano S."/>
            <person name="Kobayashi K."/>
            <person name="Kobayashi M."/>
            <person name="Lee B.I."/>
            <person name="Makabe K.W."/>
            <person name="Manohar C."/>
            <person name="Matassi G."/>
            <person name="Medina M."/>
            <person name="Mochizuki Y."/>
            <person name="Mount S."/>
            <person name="Morishita T."/>
            <person name="Miura S."/>
            <person name="Nakayama A."/>
            <person name="Nishizaka S."/>
            <person name="Nomoto H."/>
            <person name="Ohta F."/>
            <person name="Oishi K."/>
            <person name="Rigoutsos I."/>
            <person name="Sano M."/>
            <person name="Sasaki A."/>
            <person name="Sasakura Y."/>
            <person name="Shoguchi E."/>
            <person name="Shin-i T."/>
            <person name="Spagnuolo A."/>
            <person name="Stainier D."/>
            <person name="Suzuki M.M."/>
            <person name="Tassy O."/>
            <person name="Takatori N."/>
            <person name="Tokuoka M."/>
            <person name="Yagi K."/>
            <person name="Yoshizaki F."/>
            <person name="Wada S."/>
            <person name="Zhang C."/>
            <person name="Hyatt P.D."/>
            <person name="Larimer F."/>
            <person name="Detter C."/>
            <person name="Doggett N."/>
            <person name="Glavina T."/>
            <person name="Hawkins T."/>
            <person name="Richardson P."/>
            <person name="Lucas S."/>
            <person name="Kohara Y."/>
            <person name="Levine M."/>
            <person name="Satoh N."/>
            <person name="Rokhsar D.S."/>
        </authorList>
    </citation>
    <scope>NUCLEOTIDE SEQUENCE [LARGE SCALE GENOMIC DNA]</scope>
</reference>
<organism evidence="2 3">
    <name type="scientific">Ciona intestinalis</name>
    <name type="common">Transparent sea squirt</name>
    <name type="synonym">Ascidia intestinalis</name>
    <dbReference type="NCBI Taxonomy" id="7719"/>
    <lineage>
        <taxon>Eukaryota</taxon>
        <taxon>Metazoa</taxon>
        <taxon>Chordata</taxon>
        <taxon>Tunicata</taxon>
        <taxon>Ascidiacea</taxon>
        <taxon>Phlebobranchia</taxon>
        <taxon>Cionidae</taxon>
        <taxon>Ciona</taxon>
    </lineage>
</organism>
<dbReference type="InParanoid" id="H2XVP3"/>
<dbReference type="PANTHER" id="PTHR46345">
    <property type="entry name" value="INVERTED FORMIN-2"/>
    <property type="match status" value="1"/>
</dbReference>
<keyword evidence="3" id="KW-1185">Reference proteome</keyword>
<evidence type="ECO:0000313" key="2">
    <source>
        <dbReference type="Ensembl" id="ENSCINP00000033727.1"/>
    </source>
</evidence>
<reference evidence="2" key="2">
    <citation type="submission" date="2025-08" db="UniProtKB">
        <authorList>
            <consortium name="Ensembl"/>
        </authorList>
    </citation>
    <scope>IDENTIFICATION</scope>
</reference>
<dbReference type="GeneTree" id="ENSGT00940000171596"/>
<feature type="domain" description="FH2" evidence="1">
    <location>
        <begin position="1"/>
        <end position="145"/>
    </location>
</feature>
<dbReference type="Gene3D" id="1.20.58.2220">
    <property type="entry name" value="Formin, FH2 domain"/>
    <property type="match status" value="1"/>
</dbReference>
<dbReference type="HOGENOM" id="CLU_108651_0_0_1"/>